<accession>A0ACC4D510</accession>
<organism evidence="1 2">
    <name type="scientific">Populus alba</name>
    <name type="common">White poplar</name>
    <dbReference type="NCBI Taxonomy" id="43335"/>
    <lineage>
        <taxon>Eukaryota</taxon>
        <taxon>Viridiplantae</taxon>
        <taxon>Streptophyta</taxon>
        <taxon>Embryophyta</taxon>
        <taxon>Tracheophyta</taxon>
        <taxon>Spermatophyta</taxon>
        <taxon>Magnoliopsida</taxon>
        <taxon>eudicotyledons</taxon>
        <taxon>Gunneridae</taxon>
        <taxon>Pentapetalae</taxon>
        <taxon>rosids</taxon>
        <taxon>fabids</taxon>
        <taxon>Malpighiales</taxon>
        <taxon>Salicaceae</taxon>
        <taxon>Saliceae</taxon>
        <taxon>Populus</taxon>
    </lineage>
</organism>
<evidence type="ECO:0000313" key="1">
    <source>
        <dbReference type="EMBL" id="KAL3612611.1"/>
    </source>
</evidence>
<evidence type="ECO:0000313" key="2">
    <source>
        <dbReference type="Proteomes" id="UP000309997"/>
    </source>
</evidence>
<dbReference type="EMBL" id="RCHU02000001">
    <property type="protein sequence ID" value="KAL3612611.1"/>
    <property type="molecule type" value="Genomic_DNA"/>
</dbReference>
<name>A0ACC4D510_POPAL</name>
<proteinExistence type="predicted"/>
<protein>
    <submittedName>
        <fullName evidence="1">Uncharacterized protein</fullName>
    </submittedName>
</protein>
<reference evidence="1 2" key="1">
    <citation type="journal article" date="2024" name="Plant Biotechnol. J.">
        <title>Genome and CRISPR/Cas9 system of a widespread forest tree (Populus alba) in the world.</title>
        <authorList>
            <person name="Liu Y.J."/>
            <person name="Jiang P.F."/>
            <person name="Han X.M."/>
            <person name="Li X.Y."/>
            <person name="Wang H.M."/>
            <person name="Wang Y.J."/>
            <person name="Wang X.X."/>
            <person name="Zeng Q.Y."/>
        </authorList>
    </citation>
    <scope>NUCLEOTIDE SEQUENCE [LARGE SCALE GENOMIC DNA]</scope>
    <source>
        <strain evidence="2">cv. PAL-ZL1</strain>
    </source>
</reference>
<keyword evidence="2" id="KW-1185">Reference proteome</keyword>
<gene>
    <name evidence="1" type="ORF">D5086_003631</name>
</gene>
<sequence length="469" mass="53827">MWRDPGQPADSYYQVRPECTDVPKTRFKIKAGKTLSPRKWQAAFTPEGYLDISKTLSRIYRGGIHPSIRGEVWEFLLGCYDPKSTFDERDEIRQRRRIQYIRWKEECRQIFPVVGSGRFITAPIITEDGQPIQEPLVILETNQDRGPSAETGNADGNGTNQSRMNASCSEMVRELTSHGPLDQKVIQWLLTLHQIGLDVHRTDRTLVFYEKQENLSKLWDILAVYARIDTDVGYCQGMSDLCSPMIMLLEDEADAFWCFERLMRRLRGNFRCTESSVGVETQLSNLAEITQVVDPKLHQHLDALGGGDYLFAFRMLMVLFRREFSFCDSLYLWEMMWALEYDPDLFSVYEEPELNGEKAEGSKGRTKSIRHYGKFERENMKNGAVNSESPLPISIFLVASVLKDKSSTLLQEARGLDDVVKILNDMTGNLDAKKACSSAMKLHKKYLKKVTFLPWSATINPDVAFEMFN</sequence>
<dbReference type="Proteomes" id="UP000309997">
    <property type="component" value="Unassembled WGS sequence"/>
</dbReference>
<comment type="caution">
    <text evidence="1">The sequence shown here is derived from an EMBL/GenBank/DDBJ whole genome shotgun (WGS) entry which is preliminary data.</text>
</comment>